<dbReference type="EMBL" id="JAPDIA010000003">
    <property type="protein sequence ID" value="MDG0810832.1"/>
    <property type="molecule type" value="Genomic_DNA"/>
</dbReference>
<accession>A0A9X4KZS3</accession>
<sequence>MKIFFYFRFALMAARQSVFGPYRTARHFFMRSTGVFLGITPSLLKPFKRRSRANKLKRQLLLNPHDTPAKSELAHELIGMRKFEEARSLLAGMEDRMAQSAEYWSDLGQCELALGQLESGEKHMREALEINPRVKFGLPYLLLGDAWAGKDDEKAAAYLRAFQDIHASSCEAYYLLGKIYERLGDRAAAKQAYRDCTGVYRTLPRYMKRRERRWAFLSSVRGR</sequence>
<gene>
    <name evidence="4" type="ORF">OMP40_16770</name>
</gene>
<dbReference type="RefSeq" id="WP_277532889.1">
    <property type="nucleotide sequence ID" value="NZ_JAPDIA010000003.1"/>
</dbReference>
<dbReference type="Pfam" id="PF07719">
    <property type="entry name" value="TPR_2"/>
    <property type="match status" value="1"/>
</dbReference>
<dbReference type="PROSITE" id="PS50005">
    <property type="entry name" value="TPR"/>
    <property type="match status" value="1"/>
</dbReference>
<dbReference type="Gene3D" id="1.25.40.10">
    <property type="entry name" value="Tetratricopeptide repeat domain"/>
    <property type="match status" value="1"/>
</dbReference>
<dbReference type="InterPro" id="IPR019734">
    <property type="entry name" value="TPR_rpt"/>
</dbReference>
<dbReference type="InterPro" id="IPR011990">
    <property type="entry name" value="TPR-like_helical_dom_sf"/>
</dbReference>
<name>A0A9X4KZS3_9BACL</name>
<evidence type="ECO:0000256" key="1">
    <source>
        <dbReference type="ARBA" id="ARBA00022737"/>
    </source>
</evidence>
<evidence type="ECO:0000256" key="2">
    <source>
        <dbReference type="ARBA" id="ARBA00022803"/>
    </source>
</evidence>
<dbReference type="SUPFAM" id="SSF48452">
    <property type="entry name" value="TPR-like"/>
    <property type="match status" value="1"/>
</dbReference>
<evidence type="ECO:0000313" key="4">
    <source>
        <dbReference type="EMBL" id="MDG0810832.1"/>
    </source>
</evidence>
<dbReference type="InterPro" id="IPR013105">
    <property type="entry name" value="TPR_2"/>
</dbReference>
<evidence type="ECO:0000256" key="3">
    <source>
        <dbReference type="PROSITE-ProRule" id="PRU00339"/>
    </source>
</evidence>
<organism evidence="4 5">
    <name type="scientific">Cohnella rhizosphaerae</name>
    <dbReference type="NCBI Taxonomy" id="1457232"/>
    <lineage>
        <taxon>Bacteria</taxon>
        <taxon>Bacillati</taxon>
        <taxon>Bacillota</taxon>
        <taxon>Bacilli</taxon>
        <taxon>Bacillales</taxon>
        <taxon>Paenibacillaceae</taxon>
        <taxon>Cohnella</taxon>
    </lineage>
</organism>
<dbReference type="Pfam" id="PF13181">
    <property type="entry name" value="TPR_8"/>
    <property type="match status" value="1"/>
</dbReference>
<comment type="caution">
    <text evidence="4">The sequence shown here is derived from an EMBL/GenBank/DDBJ whole genome shotgun (WGS) entry which is preliminary data.</text>
</comment>
<reference evidence="4" key="1">
    <citation type="submission" date="2022-10" db="EMBL/GenBank/DDBJ databases">
        <title>Comparative genomic analysis of Cohnella hashimotonis sp. nov., isolated from the International Space Station.</title>
        <authorList>
            <person name="Simpson A."/>
            <person name="Venkateswaran K."/>
        </authorList>
    </citation>
    <scope>NUCLEOTIDE SEQUENCE</scope>
    <source>
        <strain evidence="4">DSM 28161</strain>
    </source>
</reference>
<feature type="repeat" description="TPR" evidence="3">
    <location>
        <begin position="101"/>
        <end position="134"/>
    </location>
</feature>
<dbReference type="AlphaFoldDB" id="A0A9X4KZS3"/>
<protein>
    <submittedName>
        <fullName evidence="4">Tetratricopeptide repeat protein</fullName>
    </submittedName>
</protein>
<keyword evidence="5" id="KW-1185">Reference proteome</keyword>
<proteinExistence type="predicted"/>
<evidence type="ECO:0000313" key="5">
    <source>
        <dbReference type="Proteomes" id="UP001153404"/>
    </source>
</evidence>
<keyword evidence="1" id="KW-0677">Repeat</keyword>
<dbReference type="SMART" id="SM00028">
    <property type="entry name" value="TPR"/>
    <property type="match status" value="2"/>
</dbReference>
<dbReference type="Proteomes" id="UP001153404">
    <property type="component" value="Unassembled WGS sequence"/>
</dbReference>
<keyword evidence="2 3" id="KW-0802">TPR repeat</keyword>